<feature type="chain" id="PRO_5009098450" description="Transglutaminase-like domain-containing protein" evidence="1">
    <location>
        <begin position="22"/>
        <end position="371"/>
    </location>
</feature>
<sequence length="371" mass="43019">MKISIPIALFLLVFTAEQSIAQNFYKNEPLILAEKEQAAILTGKNWQENRWRISPQIAHDTLKLKLYSSMEDVGFRTDKDSIKFKIKVGETKSFYVKMGAVEPAHTIFAAEPFIWDIISYGKERRRKDIRIFYEQANHSYFDSLRRLYPLDQVLIKERTDMDKVLSIMNWTHHQWKHDGNKSPKKNDAISILEEVKEGGRFPCFAYSIVLRDQLTAHGYQARVVYIKTKDLETRKGSPGHVVTEVFLKDLKKWVFLDGQFNVMPTLGGKPLNGAEFQHALSKNYDQVVLSSKDMVDKKEYTDFVYDYLYYFDTALDNRILPVKERYTVDGKKSLMLVPTGAAHPTKIGFWNSVIDYCLYTSSLNDFYAAPK</sequence>
<dbReference type="OrthoDB" id="5166556at2"/>
<keyword evidence="4" id="KW-1185">Reference proteome</keyword>
<proteinExistence type="predicted"/>
<feature type="signal peptide" evidence="1">
    <location>
        <begin position="1"/>
        <end position="21"/>
    </location>
</feature>
<evidence type="ECO:0000313" key="3">
    <source>
        <dbReference type="EMBL" id="AOM77088.1"/>
    </source>
</evidence>
<name>A0A1D7QEG5_9SPHI</name>
<dbReference type="AlphaFoldDB" id="A0A1D7QEG5"/>
<keyword evidence="1" id="KW-0732">Signal</keyword>
<feature type="domain" description="Transglutaminase-like" evidence="2">
    <location>
        <begin position="156"/>
        <end position="257"/>
    </location>
</feature>
<evidence type="ECO:0000256" key="1">
    <source>
        <dbReference type="SAM" id="SignalP"/>
    </source>
</evidence>
<organism evidence="3 4">
    <name type="scientific">Pedobacter steynii</name>
    <dbReference type="NCBI Taxonomy" id="430522"/>
    <lineage>
        <taxon>Bacteria</taxon>
        <taxon>Pseudomonadati</taxon>
        <taxon>Bacteroidota</taxon>
        <taxon>Sphingobacteriia</taxon>
        <taxon>Sphingobacteriales</taxon>
        <taxon>Sphingobacteriaceae</taxon>
        <taxon>Pedobacter</taxon>
    </lineage>
</organism>
<dbReference type="EMBL" id="CP017141">
    <property type="protein sequence ID" value="AOM77088.1"/>
    <property type="molecule type" value="Genomic_DNA"/>
</dbReference>
<dbReference type="Pfam" id="PF01841">
    <property type="entry name" value="Transglut_core"/>
    <property type="match status" value="1"/>
</dbReference>
<reference evidence="3 4" key="1">
    <citation type="submission" date="2016-08" db="EMBL/GenBank/DDBJ databases">
        <authorList>
            <person name="Seilhamer J.J."/>
        </authorList>
    </citation>
    <scope>NUCLEOTIDE SEQUENCE [LARGE SCALE GENOMIC DNA]</scope>
    <source>
        <strain evidence="3 4">DX4</strain>
    </source>
</reference>
<dbReference type="RefSeq" id="WP_069378781.1">
    <property type="nucleotide sequence ID" value="NZ_CP017141.1"/>
</dbReference>
<protein>
    <recommendedName>
        <fullName evidence="2">Transglutaminase-like domain-containing protein</fullName>
    </recommendedName>
</protein>
<evidence type="ECO:0000259" key="2">
    <source>
        <dbReference type="Pfam" id="PF01841"/>
    </source>
</evidence>
<dbReference type="KEGG" id="psty:BFS30_07865"/>
<dbReference type="Proteomes" id="UP000094313">
    <property type="component" value="Chromosome"/>
</dbReference>
<accession>A0A1D7QEG5</accession>
<dbReference type="InterPro" id="IPR002931">
    <property type="entry name" value="Transglutaminase-like"/>
</dbReference>
<gene>
    <name evidence="3" type="ORF">BFS30_07865</name>
</gene>
<dbReference type="InterPro" id="IPR038765">
    <property type="entry name" value="Papain-like_cys_pep_sf"/>
</dbReference>
<evidence type="ECO:0000313" key="4">
    <source>
        <dbReference type="Proteomes" id="UP000094313"/>
    </source>
</evidence>
<dbReference type="SUPFAM" id="SSF54001">
    <property type="entry name" value="Cysteine proteinases"/>
    <property type="match status" value="1"/>
</dbReference>